<keyword evidence="1" id="KW-0812">Transmembrane</keyword>
<feature type="transmembrane region" description="Helical" evidence="1">
    <location>
        <begin position="32"/>
        <end position="52"/>
    </location>
</feature>
<sequence length="257" mass="28958">MLTCIINFILIISLSVRIVSTRTKRISTSNSLFSLIYLIGQFSYNIQIPILAKYVEESLVSNVELSSIFFRIILLASTFGAILGAISIPTIHRFMSRGVELLHHNHSVINLIKKSISISTVIHLKNSAKWPDKLNFVRLKNMEKMNVEIFILNILVYTFMSTSMLSCLYAGALHPELRTTSLSLSGFAGGIGTIIMLLLVEPYNSILTDKVIEEKVSNAYFRQHLSFVILARIIGTLMSQFLFIPLSKMIVWVAAWI</sequence>
<dbReference type="InterPro" id="IPR021260">
    <property type="entry name" value="Amj"/>
</dbReference>
<keyword evidence="1" id="KW-0472">Membrane</keyword>
<name>A0ABT6BPS3_9BACT</name>
<protein>
    <submittedName>
        <fullName evidence="2">DUF2837 family protein</fullName>
    </submittedName>
</protein>
<dbReference type="Pfam" id="PF10997">
    <property type="entry name" value="Amj"/>
    <property type="match status" value="1"/>
</dbReference>
<dbReference type="Proteomes" id="UP001321344">
    <property type="component" value="Unassembled WGS sequence"/>
</dbReference>
<dbReference type="EMBL" id="JARJOW010000006">
    <property type="protein sequence ID" value="MDF5691183.1"/>
    <property type="molecule type" value="Genomic_DNA"/>
</dbReference>
<feature type="transmembrane region" description="Helical" evidence="1">
    <location>
        <begin position="149"/>
        <end position="172"/>
    </location>
</feature>
<keyword evidence="3" id="KW-1185">Reference proteome</keyword>
<proteinExistence type="predicted"/>
<evidence type="ECO:0000313" key="2">
    <source>
        <dbReference type="EMBL" id="MDF5691183.1"/>
    </source>
</evidence>
<organism evidence="2 3">
    <name type="scientific">Aquirufa aurantiipilula</name>
    <dbReference type="NCBI Taxonomy" id="2696561"/>
    <lineage>
        <taxon>Bacteria</taxon>
        <taxon>Pseudomonadati</taxon>
        <taxon>Bacteroidota</taxon>
        <taxon>Cytophagia</taxon>
        <taxon>Cytophagales</taxon>
        <taxon>Flectobacillaceae</taxon>
        <taxon>Aquirufa</taxon>
    </lineage>
</organism>
<feature type="transmembrane region" description="Helical" evidence="1">
    <location>
        <begin position="184"/>
        <end position="204"/>
    </location>
</feature>
<accession>A0ABT6BPS3</accession>
<feature type="transmembrane region" description="Helical" evidence="1">
    <location>
        <begin position="225"/>
        <end position="246"/>
    </location>
</feature>
<gene>
    <name evidence="2" type="ORF">PQG43_09925</name>
</gene>
<reference evidence="2 3" key="1">
    <citation type="submission" date="2023-03" db="EMBL/GenBank/DDBJ databases">
        <title>Genome sequencing of Aquirufa.</title>
        <authorList>
            <person name="Pitt A."/>
            <person name="Hahn M.W."/>
        </authorList>
    </citation>
    <scope>NUCLEOTIDE SEQUENCE [LARGE SCALE GENOMIC DNA]</scope>
    <source>
        <strain evidence="2 3">WAEICH-18A</strain>
    </source>
</reference>
<comment type="caution">
    <text evidence="2">The sequence shown here is derived from an EMBL/GenBank/DDBJ whole genome shotgun (WGS) entry which is preliminary data.</text>
</comment>
<evidence type="ECO:0000256" key="1">
    <source>
        <dbReference type="SAM" id="Phobius"/>
    </source>
</evidence>
<feature type="transmembrane region" description="Helical" evidence="1">
    <location>
        <begin position="68"/>
        <end position="88"/>
    </location>
</feature>
<dbReference type="RefSeq" id="WP_276344598.1">
    <property type="nucleotide sequence ID" value="NZ_JARJOW010000006.1"/>
</dbReference>
<evidence type="ECO:0000313" key="3">
    <source>
        <dbReference type="Proteomes" id="UP001321344"/>
    </source>
</evidence>
<keyword evidence="1" id="KW-1133">Transmembrane helix</keyword>